<evidence type="ECO:0000313" key="3">
    <source>
        <dbReference type="Proteomes" id="UP000030669"/>
    </source>
</evidence>
<feature type="region of interest" description="Disordered" evidence="1">
    <location>
        <begin position="122"/>
        <end position="142"/>
    </location>
</feature>
<proteinExistence type="predicted"/>
<dbReference type="EMBL" id="KB469312">
    <property type="protein sequence ID" value="EPQ51154.1"/>
    <property type="molecule type" value="Genomic_DNA"/>
</dbReference>
<name>S7RF74_GLOTA</name>
<evidence type="ECO:0000313" key="2">
    <source>
        <dbReference type="EMBL" id="EPQ51154.1"/>
    </source>
</evidence>
<gene>
    <name evidence="2" type="ORF">GLOTRDRAFT_118157</name>
</gene>
<reference evidence="2 3" key="1">
    <citation type="journal article" date="2012" name="Science">
        <title>The Paleozoic origin of enzymatic lignin decomposition reconstructed from 31 fungal genomes.</title>
        <authorList>
            <person name="Floudas D."/>
            <person name="Binder M."/>
            <person name="Riley R."/>
            <person name="Barry K."/>
            <person name="Blanchette R.A."/>
            <person name="Henrissat B."/>
            <person name="Martinez A.T."/>
            <person name="Otillar R."/>
            <person name="Spatafora J.W."/>
            <person name="Yadav J.S."/>
            <person name="Aerts A."/>
            <person name="Benoit I."/>
            <person name="Boyd A."/>
            <person name="Carlson A."/>
            <person name="Copeland A."/>
            <person name="Coutinho P.M."/>
            <person name="de Vries R.P."/>
            <person name="Ferreira P."/>
            <person name="Findley K."/>
            <person name="Foster B."/>
            <person name="Gaskell J."/>
            <person name="Glotzer D."/>
            <person name="Gorecki P."/>
            <person name="Heitman J."/>
            <person name="Hesse C."/>
            <person name="Hori C."/>
            <person name="Igarashi K."/>
            <person name="Jurgens J.A."/>
            <person name="Kallen N."/>
            <person name="Kersten P."/>
            <person name="Kohler A."/>
            <person name="Kuees U."/>
            <person name="Kumar T.K.A."/>
            <person name="Kuo A."/>
            <person name="LaButti K."/>
            <person name="Larrondo L.F."/>
            <person name="Lindquist E."/>
            <person name="Ling A."/>
            <person name="Lombard V."/>
            <person name="Lucas S."/>
            <person name="Lundell T."/>
            <person name="Martin R."/>
            <person name="McLaughlin D.J."/>
            <person name="Morgenstern I."/>
            <person name="Morin E."/>
            <person name="Murat C."/>
            <person name="Nagy L.G."/>
            <person name="Nolan M."/>
            <person name="Ohm R.A."/>
            <person name="Patyshakuliyeva A."/>
            <person name="Rokas A."/>
            <person name="Ruiz-Duenas F.J."/>
            <person name="Sabat G."/>
            <person name="Salamov A."/>
            <person name="Samejima M."/>
            <person name="Schmutz J."/>
            <person name="Slot J.C."/>
            <person name="St John F."/>
            <person name="Stenlid J."/>
            <person name="Sun H."/>
            <person name="Sun S."/>
            <person name="Syed K."/>
            <person name="Tsang A."/>
            <person name="Wiebenga A."/>
            <person name="Young D."/>
            <person name="Pisabarro A."/>
            <person name="Eastwood D.C."/>
            <person name="Martin F."/>
            <person name="Cullen D."/>
            <person name="Grigoriev I.V."/>
            <person name="Hibbett D.S."/>
        </authorList>
    </citation>
    <scope>NUCLEOTIDE SEQUENCE [LARGE SCALE GENOMIC DNA]</scope>
    <source>
        <strain evidence="2 3">ATCC 11539</strain>
    </source>
</reference>
<sequence length="170" mass="18874">MKYRAGLDSLPPDLRTSLSKLSTLSVLAMQEFVPFHTLPDAPADWNPYRLTFNLGEDADEPDYDVFVFSPPDEAQTETEMEVSPKSSADYYAPVYGTRIVAFHFFHDARGETQCIPAFVTAPDSPSKPPQAGAVGVNTERVASTKMKRSRLSRLRGIFARRSKSRAKALS</sequence>
<dbReference type="Proteomes" id="UP000030669">
    <property type="component" value="Unassembled WGS sequence"/>
</dbReference>
<dbReference type="AlphaFoldDB" id="S7RF74"/>
<dbReference type="HOGENOM" id="CLU_1570808_0_0_1"/>
<dbReference type="KEGG" id="gtr:GLOTRDRAFT_118157"/>
<dbReference type="OrthoDB" id="10266643at2759"/>
<evidence type="ECO:0000256" key="1">
    <source>
        <dbReference type="SAM" id="MobiDB-lite"/>
    </source>
</evidence>
<dbReference type="GeneID" id="19300450"/>
<keyword evidence="3" id="KW-1185">Reference proteome</keyword>
<organism evidence="2 3">
    <name type="scientific">Gloeophyllum trabeum (strain ATCC 11539 / FP-39264 / Madison 617)</name>
    <name type="common">Brown rot fungus</name>
    <dbReference type="NCBI Taxonomy" id="670483"/>
    <lineage>
        <taxon>Eukaryota</taxon>
        <taxon>Fungi</taxon>
        <taxon>Dikarya</taxon>
        <taxon>Basidiomycota</taxon>
        <taxon>Agaricomycotina</taxon>
        <taxon>Agaricomycetes</taxon>
        <taxon>Gloeophyllales</taxon>
        <taxon>Gloeophyllaceae</taxon>
        <taxon>Gloeophyllum</taxon>
    </lineage>
</organism>
<accession>S7RF74</accession>
<dbReference type="RefSeq" id="XP_007870580.1">
    <property type="nucleotide sequence ID" value="XM_007872389.1"/>
</dbReference>
<protein>
    <submittedName>
        <fullName evidence="2">Uncharacterized protein</fullName>
    </submittedName>
</protein>